<evidence type="ECO:0000259" key="1">
    <source>
        <dbReference type="Pfam" id="PF20057"/>
    </source>
</evidence>
<reference evidence="3" key="1">
    <citation type="submission" date="2019-01" db="EMBL/GenBank/DDBJ databases">
        <title>Cytophagaceae bacterium strain CAR-16.</title>
        <authorList>
            <person name="Chen W.-M."/>
        </authorList>
    </citation>
    <scope>NUCLEOTIDE SEQUENCE [LARGE SCALE GENOMIC DNA]</scope>
    <source>
        <strain evidence="3">CHR27</strain>
    </source>
</reference>
<name>A0A4Q1KH00_9SPHN</name>
<dbReference type="AlphaFoldDB" id="A0A4Q1KH00"/>
<dbReference type="RefSeq" id="WP_129404352.1">
    <property type="nucleotide sequence ID" value="NZ_SBKP01000008.1"/>
</dbReference>
<dbReference type="EMBL" id="SBKP01000008">
    <property type="protein sequence ID" value="RXR28605.1"/>
    <property type="molecule type" value="Genomic_DNA"/>
</dbReference>
<accession>A0A4Q1KH00</accession>
<comment type="caution">
    <text evidence="2">The sequence shown here is derived from an EMBL/GenBank/DDBJ whole genome shotgun (WGS) entry which is preliminary data.</text>
</comment>
<gene>
    <name evidence="2" type="ORF">EQG66_09515</name>
</gene>
<dbReference type="Pfam" id="PF20057">
    <property type="entry name" value="DUF6456"/>
    <property type="match status" value="1"/>
</dbReference>
<protein>
    <recommendedName>
        <fullName evidence="1">DUF6456 domain-containing protein</fullName>
    </recommendedName>
</protein>
<dbReference type="OrthoDB" id="7476630at2"/>
<proteinExistence type="predicted"/>
<keyword evidence="3" id="KW-1185">Reference proteome</keyword>
<evidence type="ECO:0000313" key="3">
    <source>
        <dbReference type="Proteomes" id="UP000290958"/>
    </source>
</evidence>
<feature type="domain" description="DUF6456" evidence="1">
    <location>
        <begin position="22"/>
        <end position="153"/>
    </location>
</feature>
<organism evidence="2 3">
    <name type="scientific">Sphingobium fluviale</name>
    <dbReference type="NCBI Taxonomy" id="2506423"/>
    <lineage>
        <taxon>Bacteria</taxon>
        <taxon>Pseudomonadati</taxon>
        <taxon>Pseudomonadota</taxon>
        <taxon>Alphaproteobacteria</taxon>
        <taxon>Sphingomonadales</taxon>
        <taxon>Sphingomonadaceae</taxon>
        <taxon>Sphingobium</taxon>
    </lineage>
</organism>
<dbReference type="Proteomes" id="UP000290958">
    <property type="component" value="Unassembled WGS sequence"/>
</dbReference>
<dbReference type="InterPro" id="IPR045599">
    <property type="entry name" value="DUF6456"/>
</dbReference>
<evidence type="ECO:0000313" key="2">
    <source>
        <dbReference type="EMBL" id="RXR28605.1"/>
    </source>
</evidence>
<sequence>MTRAANFIEHSIEDPDGTWQQVRIHIGESPLLWLHARGHLSERLYIAGERLRQDWERAGLGARVTMSWDNTAPPSRGRRAAPEAISRGEGQIAAKARLHAALDQAGPGLKDILWRVACAGEGLSAAEQALGWPTRAAKLVLTFALERVADYYRVA</sequence>